<proteinExistence type="inferred from homology"/>
<dbReference type="InterPro" id="IPR009010">
    <property type="entry name" value="Asp_de-COase-like_dom_sf"/>
</dbReference>
<keyword evidence="5 9" id="KW-0479">Metal-binding</keyword>
<dbReference type="EMBL" id="CP006664">
    <property type="protein sequence ID" value="AIJ06784.1"/>
    <property type="molecule type" value="Genomic_DNA"/>
</dbReference>
<sequence length="830" mass="90514">MSKTTSLPAAPLCVSRRRFIAGGAALLGAPLLAGLWPKSALAQAISQALPQFTALQPAQKGILTGAHWGAFEAIVESGRMVGVQPVSDDPYPNDLITMAPYQVHAANRIKYPMVRKSWLEGGAEHGRPELRGCDEWVRVSWDQALTLVSGQIARLQKQYGPQSIHAGSYGWKSVGMLHNSRTLLQRLMNLSGGFLGYAGDYSTGAAQVIMTHVVGSMEVYEQQTAWPNVIEHSELIVLWGCNPMITLENSWNMPDHVGQTGFEALKKKGTRIVSIDPVRSASTTQLNAEWIAPHPYTDSAILLGIAHTLLSEKLHDSDFLTTYTVGFDRFADYLNGKDDGVVKDAAWAAAISGVDADALRSLARDMAHHRTMIMAGWGIQRQHHGEQPHWLLVTVAAMLGQIGLPGGGFGFSYHYSSGGSPTARGGIISGISAGNAPQNSPTPIPVARIADCLANPGKTIDFNGGKVTYPDVKMVYVAGGNPFGHHQNTNNLIDAWRRPETIVVNEPYWTATAKYADIVLPATTSYERNDLEMGGDYSQLYVFPMHQCVPPQHEARNDFAIFAGLAEKLGVLDAFSEGKDEAQWLKGMYDGMAAQARNARVALPPFDMFWASNNYIRFPIPPANKEWVRYADFRENPLLNPLGTPSGKIEIYSDTIAAMHYSDCRGLPSWLPPYEWYQSEVAQRFPLSLSTAHAVNRLHSQLDNTPLREKYAVADREAILIHPQDAKARGIANGDVVRAWNNRGQILVGAIVTEDIRAGVVRISEGAWFDPADPAQPGSLCKNGNVNCLTFDIGSSNLAQGNCGHMAQLEIERFRGTPPANTAHDVPRGA</sequence>
<dbReference type="GO" id="GO:0043546">
    <property type="term" value="F:molybdopterin cofactor binding"/>
    <property type="evidence" value="ECO:0007669"/>
    <property type="project" value="InterPro"/>
</dbReference>
<evidence type="ECO:0000256" key="8">
    <source>
        <dbReference type="ARBA" id="ARBA00023002"/>
    </source>
</evidence>
<dbReference type="GO" id="GO:0030288">
    <property type="term" value="C:outer membrane-bounded periplasmic space"/>
    <property type="evidence" value="ECO:0007669"/>
    <property type="project" value="TreeGrafter"/>
</dbReference>
<dbReference type="Pfam" id="PF01568">
    <property type="entry name" value="Molydop_binding"/>
    <property type="match status" value="1"/>
</dbReference>
<dbReference type="InterPro" id="IPR041460">
    <property type="entry name" value="Molybdopterin_N"/>
</dbReference>
<dbReference type="InterPro" id="IPR006311">
    <property type="entry name" value="TAT_signal"/>
</dbReference>
<evidence type="ECO:0000256" key="7">
    <source>
        <dbReference type="ARBA" id="ARBA00022764"/>
    </source>
</evidence>
<feature type="binding site" evidence="9">
    <location>
        <position position="171"/>
    </location>
    <ligand>
        <name>Mo-bis(molybdopterin guanine dinucleotide)</name>
        <dbReference type="ChEBI" id="CHEBI:60539"/>
    </ligand>
</feature>
<dbReference type="KEGG" id="ete:ETEE_0306"/>
<dbReference type="PROSITE" id="PS00490">
    <property type="entry name" value="MOLYBDOPTERIN_PROK_2"/>
    <property type="match status" value="1"/>
</dbReference>
<dbReference type="GO" id="GO:0009055">
    <property type="term" value="F:electron transfer activity"/>
    <property type="evidence" value="ECO:0007669"/>
    <property type="project" value="TreeGrafter"/>
</dbReference>
<dbReference type="InterPro" id="IPR006656">
    <property type="entry name" value="Mopterin_OxRdtase"/>
</dbReference>
<dbReference type="SUPFAM" id="SSF50692">
    <property type="entry name" value="ADC-like"/>
    <property type="match status" value="1"/>
</dbReference>
<feature type="binding site" evidence="9">
    <location>
        <position position="481"/>
    </location>
    <ligand>
        <name>Mo-bis(molybdopterin guanine dinucleotide)</name>
        <dbReference type="ChEBI" id="CHEBI:60539"/>
    </ligand>
</feature>
<evidence type="ECO:0000256" key="5">
    <source>
        <dbReference type="ARBA" id="ARBA00022723"/>
    </source>
</evidence>
<dbReference type="InterPro" id="IPR006655">
    <property type="entry name" value="Mopterin_OxRdtase_prok_CS"/>
</dbReference>
<dbReference type="Gene3D" id="3.40.228.10">
    <property type="entry name" value="Dimethylsulfoxide Reductase, domain 2"/>
    <property type="match status" value="1"/>
</dbReference>
<evidence type="ECO:0000256" key="2">
    <source>
        <dbReference type="ARBA" id="ARBA00010312"/>
    </source>
</evidence>
<dbReference type="Proteomes" id="UP000028681">
    <property type="component" value="Chromosome"/>
</dbReference>
<name>A0A076LM77_9GAMM</name>
<dbReference type="Pfam" id="PF18364">
    <property type="entry name" value="Molybdopterin_N"/>
    <property type="match status" value="1"/>
</dbReference>
<feature type="domain" description="Molybdopterin dinucleotide-binding" evidence="11">
    <location>
        <begin position="687"/>
        <end position="802"/>
    </location>
</feature>
<evidence type="ECO:0000259" key="12">
    <source>
        <dbReference type="Pfam" id="PF18364"/>
    </source>
</evidence>
<gene>
    <name evidence="13" type="ORF">ETEE_0306</name>
</gene>
<evidence type="ECO:0000313" key="14">
    <source>
        <dbReference type="Proteomes" id="UP000028681"/>
    </source>
</evidence>
<keyword evidence="6" id="KW-0732">Signal</keyword>
<accession>A0A076LM77</accession>
<evidence type="ECO:0000259" key="10">
    <source>
        <dbReference type="Pfam" id="PF00384"/>
    </source>
</evidence>
<dbReference type="InterPro" id="IPR006657">
    <property type="entry name" value="MoPterin_dinucl-bd_dom"/>
</dbReference>
<dbReference type="NCBIfam" id="NF011682">
    <property type="entry name" value="PRK15102.1"/>
    <property type="match status" value="1"/>
</dbReference>
<evidence type="ECO:0000256" key="3">
    <source>
        <dbReference type="ARBA" id="ARBA00011885"/>
    </source>
</evidence>
<dbReference type="InterPro" id="IPR041954">
    <property type="entry name" value="CT_DMSOR/BSOR/TMAOR"/>
</dbReference>
<dbReference type="PROSITE" id="PS51318">
    <property type="entry name" value="TAT"/>
    <property type="match status" value="1"/>
</dbReference>
<feature type="binding site" evidence="9">
    <location>
        <position position="528"/>
    </location>
    <ligand>
        <name>Mo-bis(molybdopterin guanine dinucleotide)</name>
        <dbReference type="ChEBI" id="CHEBI:60539"/>
    </ligand>
</feature>
<evidence type="ECO:0000259" key="11">
    <source>
        <dbReference type="Pfam" id="PF01568"/>
    </source>
</evidence>
<comment type="subcellular location">
    <subcellularLocation>
        <location evidence="1">Periplasm</location>
    </subcellularLocation>
</comment>
<dbReference type="InterPro" id="IPR006658">
    <property type="entry name" value="BisC"/>
</dbReference>
<protein>
    <recommendedName>
        <fullName evidence="3">trimethylamine-N-oxide reductase</fullName>
        <ecNumber evidence="3">1.7.2.3</ecNumber>
    </recommendedName>
</protein>
<dbReference type="SUPFAM" id="SSF53706">
    <property type="entry name" value="Formate dehydrogenase/DMSO reductase, domains 1-3"/>
    <property type="match status" value="1"/>
</dbReference>
<dbReference type="FunFam" id="3.40.228.10:FF:000003">
    <property type="entry name" value="Biotin sulfoxide reductase 2"/>
    <property type="match status" value="1"/>
</dbReference>
<dbReference type="GO" id="GO:0050626">
    <property type="term" value="F:trimethylamine-N-oxide reductase (cytochrome c) activity"/>
    <property type="evidence" value="ECO:0007669"/>
    <property type="project" value="UniProtKB-EC"/>
</dbReference>
<dbReference type="PANTHER" id="PTHR43742">
    <property type="entry name" value="TRIMETHYLAMINE-N-OXIDE REDUCTASE"/>
    <property type="match status" value="1"/>
</dbReference>
<feature type="domain" description="Molybdopterin oxidoreductase N-terminal" evidence="12">
    <location>
        <begin position="64"/>
        <end position="104"/>
    </location>
</feature>
<comment type="cofactor">
    <cofactor evidence="9">
        <name>Mo-bis(molybdopterin guanine dinucleotide)</name>
        <dbReference type="ChEBI" id="CHEBI:60539"/>
    </cofactor>
    <text evidence="9">Binds 1 molybdenum-bis(molybdopterin guanine dinucleotide) (Mo-bis-MGD) cofactor per subunit.</text>
</comment>
<dbReference type="GO" id="GO:0009061">
    <property type="term" value="P:anaerobic respiration"/>
    <property type="evidence" value="ECO:0007669"/>
    <property type="project" value="TreeGrafter"/>
</dbReference>
<dbReference type="CDD" id="cd02793">
    <property type="entry name" value="MopB_CT_DMSOR-BSOR-TMAOR"/>
    <property type="match status" value="1"/>
</dbReference>
<reference evidence="13 14" key="1">
    <citation type="journal article" date="2012" name="PLoS ONE">
        <title>Edwardsiella comparative phylogenomics reveal the new intra/inter-species taxonomic relationships, virulence evolution and niche adaptation mechanisms.</title>
        <authorList>
            <person name="Yang M."/>
            <person name="Lv Y."/>
            <person name="Xiao J."/>
            <person name="Wu H."/>
            <person name="Zheng H."/>
            <person name="Liu Q."/>
            <person name="Zhang Y."/>
            <person name="Wang Q."/>
        </authorList>
    </citation>
    <scope>NUCLEOTIDE SEQUENCE [LARGE SCALE GENOMIC DNA]</scope>
    <source>
        <strain evidence="14">080813</strain>
    </source>
</reference>
<evidence type="ECO:0000256" key="6">
    <source>
        <dbReference type="ARBA" id="ARBA00022729"/>
    </source>
</evidence>
<dbReference type="Gene3D" id="3.40.50.740">
    <property type="match status" value="1"/>
</dbReference>
<keyword evidence="7" id="KW-0574">Periplasm</keyword>
<keyword evidence="8 13" id="KW-0560">Oxidoreductase</keyword>
<evidence type="ECO:0000256" key="9">
    <source>
        <dbReference type="PIRSR" id="PIRSR606658-1"/>
    </source>
</evidence>
<dbReference type="EC" id="1.7.2.3" evidence="3"/>
<evidence type="ECO:0000256" key="1">
    <source>
        <dbReference type="ARBA" id="ARBA00004418"/>
    </source>
</evidence>
<dbReference type="Gene3D" id="2.40.40.20">
    <property type="match status" value="1"/>
</dbReference>
<evidence type="ECO:0000256" key="4">
    <source>
        <dbReference type="ARBA" id="ARBA00022505"/>
    </source>
</evidence>
<dbReference type="CDD" id="cd02769">
    <property type="entry name" value="MopB_DMSOR-BSOR-TMAOR"/>
    <property type="match status" value="1"/>
</dbReference>
<dbReference type="FunFam" id="2.40.40.20:FF:000009">
    <property type="entry name" value="Biotin sulfoxide reductase 2"/>
    <property type="match status" value="1"/>
</dbReference>
<feature type="domain" description="Molybdopterin oxidoreductase" evidence="10">
    <location>
        <begin position="108"/>
        <end position="568"/>
    </location>
</feature>
<feature type="binding site" evidence="9">
    <location>
        <position position="787"/>
    </location>
    <ligand>
        <name>Mo-bis(molybdopterin guanine dinucleotide)</name>
        <dbReference type="ChEBI" id="CHEBI:60539"/>
    </ligand>
</feature>
<dbReference type="HOGENOM" id="CLU_000422_13_3_6"/>
<keyword evidence="4 9" id="KW-0500">Molybdenum</keyword>
<dbReference type="PANTHER" id="PTHR43742:SF10">
    <property type="entry name" value="TRIMETHYLAMINE-N-OXIDE REDUCTASE 2"/>
    <property type="match status" value="1"/>
</dbReference>
<feature type="binding site" evidence="9">
    <location>
        <position position="381"/>
    </location>
    <ligand>
        <name>Mo-bis(molybdopterin guanine dinucleotide)</name>
        <dbReference type="ChEBI" id="CHEBI:60539"/>
    </ligand>
</feature>
<dbReference type="AlphaFoldDB" id="A0A076LM77"/>
<dbReference type="Pfam" id="PF00384">
    <property type="entry name" value="Molybdopterin"/>
    <property type="match status" value="1"/>
</dbReference>
<dbReference type="GeneID" id="33938089"/>
<dbReference type="Gene3D" id="3.90.55.10">
    <property type="entry name" value="Dimethylsulfoxide Reductase, domain 3"/>
    <property type="match status" value="1"/>
</dbReference>
<comment type="similarity">
    <text evidence="2">Belongs to the prokaryotic molybdopterin-containing oxidoreductase family.</text>
</comment>
<feature type="binding site" evidence="9">
    <location>
        <position position="558"/>
    </location>
    <ligand>
        <name>Mo-bis(molybdopterin guanine dinucleotide)</name>
        <dbReference type="ChEBI" id="CHEBI:60539"/>
    </ligand>
</feature>
<dbReference type="InterPro" id="IPR050612">
    <property type="entry name" value="Prok_Mopterin_Oxidored"/>
</dbReference>
<dbReference type="GO" id="GO:0030151">
    <property type="term" value="F:molybdenum ion binding"/>
    <property type="evidence" value="ECO:0007669"/>
    <property type="project" value="TreeGrafter"/>
</dbReference>
<dbReference type="NCBIfam" id="TIGR00509">
    <property type="entry name" value="bisC_fam"/>
    <property type="match status" value="1"/>
</dbReference>
<dbReference type="RefSeq" id="WP_034162549.1">
    <property type="nucleotide sequence ID" value="NZ_CP006664.1"/>
</dbReference>
<evidence type="ECO:0000313" key="13">
    <source>
        <dbReference type="EMBL" id="AIJ06784.1"/>
    </source>
</evidence>
<feature type="binding site" evidence="9">
    <location>
        <position position="485"/>
    </location>
    <ligand>
        <name>Mo-bis(molybdopterin guanine dinucleotide)</name>
        <dbReference type="ChEBI" id="CHEBI:60539"/>
    </ligand>
</feature>
<organism evidence="13 14">
    <name type="scientific">Edwardsiella anguillarum ET080813</name>
    <dbReference type="NCBI Taxonomy" id="667120"/>
    <lineage>
        <taxon>Bacteria</taxon>
        <taxon>Pseudomonadati</taxon>
        <taxon>Pseudomonadota</taxon>
        <taxon>Gammaproteobacteria</taxon>
        <taxon>Enterobacterales</taxon>
        <taxon>Hafniaceae</taxon>
        <taxon>Edwardsiella</taxon>
    </lineage>
</organism>